<keyword evidence="7 12" id="KW-0521">NADP</keyword>
<evidence type="ECO:0000256" key="5">
    <source>
        <dbReference type="ARBA" id="ARBA00013011"/>
    </source>
</evidence>
<dbReference type="InterPro" id="IPR006115">
    <property type="entry name" value="6PGDH_NADP-bd"/>
</dbReference>
<dbReference type="SUPFAM" id="SSF48179">
    <property type="entry name" value="6-phosphogluconate dehydrogenase C-terminal domain-like"/>
    <property type="match status" value="1"/>
</dbReference>
<proteinExistence type="inferred from homology"/>
<dbReference type="InterPro" id="IPR013328">
    <property type="entry name" value="6PGD_dom2"/>
</dbReference>
<keyword evidence="15" id="KW-1185">Reference proteome</keyword>
<evidence type="ECO:0000259" key="13">
    <source>
        <dbReference type="SMART" id="SM01350"/>
    </source>
</evidence>
<comment type="pathway">
    <text evidence="2 12">Carbohydrate degradation; pentose phosphate pathway; D-ribulose 5-phosphate from D-glucose 6-phosphate (oxidative stage): step 3/3.</text>
</comment>
<dbReference type="EC" id="1.1.1.44" evidence="5 12"/>
<name>A0AAD6ZAV0_9AGAR</name>
<comment type="catalytic activity">
    <reaction evidence="11 12">
        <text>6-phospho-D-gluconate + NADP(+) = D-ribulose 5-phosphate + CO2 + NADPH</text>
        <dbReference type="Rhea" id="RHEA:10116"/>
        <dbReference type="ChEBI" id="CHEBI:16526"/>
        <dbReference type="ChEBI" id="CHEBI:57783"/>
        <dbReference type="ChEBI" id="CHEBI:58121"/>
        <dbReference type="ChEBI" id="CHEBI:58349"/>
        <dbReference type="ChEBI" id="CHEBI:58759"/>
        <dbReference type="EC" id="1.1.1.44"/>
    </reaction>
</comment>
<dbReference type="Pfam" id="PF00393">
    <property type="entry name" value="6PGD"/>
    <property type="match status" value="1"/>
</dbReference>
<protein>
    <recommendedName>
        <fullName evidence="6 12">6-phosphogluconate dehydrogenase, decarboxylating</fullName>
        <ecNumber evidence="5 12">1.1.1.44</ecNumber>
    </recommendedName>
</protein>
<evidence type="ECO:0000256" key="7">
    <source>
        <dbReference type="ARBA" id="ARBA00022857"/>
    </source>
</evidence>
<comment type="subunit">
    <text evidence="4">Homodimer.</text>
</comment>
<dbReference type="PRINTS" id="PR00076">
    <property type="entry name" value="6PGDHDRGNASE"/>
</dbReference>
<dbReference type="EMBL" id="JARIHO010000067">
    <property type="protein sequence ID" value="KAJ7314374.1"/>
    <property type="molecule type" value="Genomic_DNA"/>
</dbReference>
<dbReference type="Pfam" id="PF03446">
    <property type="entry name" value="NAD_binding_2"/>
    <property type="match status" value="1"/>
</dbReference>
<dbReference type="InterPro" id="IPR006183">
    <property type="entry name" value="Pgluconate_DH"/>
</dbReference>
<evidence type="ECO:0000256" key="12">
    <source>
        <dbReference type="RuleBase" id="RU000485"/>
    </source>
</evidence>
<keyword evidence="10 12" id="KW-0570">Pentose shunt</keyword>
<evidence type="ECO:0000313" key="14">
    <source>
        <dbReference type="EMBL" id="KAJ7314374.1"/>
    </source>
</evidence>
<dbReference type="Gene3D" id="3.40.50.720">
    <property type="entry name" value="NAD(P)-binding Rossmann-like Domain"/>
    <property type="match status" value="1"/>
</dbReference>
<comment type="caution">
    <text evidence="14">The sequence shown here is derived from an EMBL/GenBank/DDBJ whole genome shotgun (WGS) entry which is preliminary data.</text>
</comment>
<dbReference type="InterPro" id="IPR006114">
    <property type="entry name" value="6PGDH_C"/>
</dbReference>
<keyword evidence="8 12" id="KW-0560">Oxidoreductase</keyword>
<evidence type="ECO:0000256" key="1">
    <source>
        <dbReference type="ARBA" id="ARBA00002526"/>
    </source>
</evidence>
<dbReference type="FunFam" id="1.10.1040.10:FF:000032">
    <property type="entry name" value="6-phosphogluconate dehydrogenase, decarboxylating"/>
    <property type="match status" value="1"/>
</dbReference>
<dbReference type="Proteomes" id="UP001218218">
    <property type="component" value="Unassembled WGS sequence"/>
</dbReference>
<dbReference type="InterPro" id="IPR006113">
    <property type="entry name" value="6PGDH_Gnd/GntZ"/>
</dbReference>
<organism evidence="14 15">
    <name type="scientific">Mycena albidolilacea</name>
    <dbReference type="NCBI Taxonomy" id="1033008"/>
    <lineage>
        <taxon>Eukaryota</taxon>
        <taxon>Fungi</taxon>
        <taxon>Dikarya</taxon>
        <taxon>Basidiomycota</taxon>
        <taxon>Agaricomycotina</taxon>
        <taxon>Agaricomycetes</taxon>
        <taxon>Agaricomycetidae</taxon>
        <taxon>Agaricales</taxon>
        <taxon>Marasmiineae</taxon>
        <taxon>Mycenaceae</taxon>
        <taxon>Mycena</taxon>
    </lineage>
</organism>
<dbReference type="InterPro" id="IPR008927">
    <property type="entry name" value="6-PGluconate_DH-like_C_sf"/>
</dbReference>
<dbReference type="GO" id="GO:0019521">
    <property type="term" value="P:D-gluconate metabolic process"/>
    <property type="evidence" value="ECO:0007669"/>
    <property type="project" value="UniProtKB-KW"/>
</dbReference>
<evidence type="ECO:0000256" key="4">
    <source>
        <dbReference type="ARBA" id="ARBA00011738"/>
    </source>
</evidence>
<gene>
    <name evidence="14" type="ORF">DFH08DRAFT_895307</name>
</gene>
<evidence type="ECO:0000313" key="15">
    <source>
        <dbReference type="Proteomes" id="UP001218218"/>
    </source>
</evidence>
<dbReference type="SUPFAM" id="SSF51735">
    <property type="entry name" value="NAD(P)-binding Rossmann-fold domains"/>
    <property type="match status" value="1"/>
</dbReference>
<dbReference type="NCBIfam" id="TIGR00873">
    <property type="entry name" value="gnd"/>
    <property type="match status" value="1"/>
</dbReference>
<keyword evidence="9 12" id="KW-0311">Gluconate utilization</keyword>
<feature type="domain" description="6-phosphogluconate dehydrogenase C-terminal" evidence="13">
    <location>
        <begin position="181"/>
        <end position="447"/>
    </location>
</feature>
<evidence type="ECO:0000256" key="9">
    <source>
        <dbReference type="ARBA" id="ARBA00023064"/>
    </source>
</evidence>
<dbReference type="GO" id="GO:0050661">
    <property type="term" value="F:NADP binding"/>
    <property type="evidence" value="ECO:0007669"/>
    <property type="project" value="InterPro"/>
</dbReference>
<evidence type="ECO:0000256" key="2">
    <source>
        <dbReference type="ARBA" id="ARBA00004874"/>
    </source>
</evidence>
<evidence type="ECO:0000256" key="10">
    <source>
        <dbReference type="ARBA" id="ARBA00023126"/>
    </source>
</evidence>
<dbReference type="GO" id="GO:0004616">
    <property type="term" value="F:phosphogluconate dehydrogenase (decarboxylating) activity"/>
    <property type="evidence" value="ECO:0007669"/>
    <property type="project" value="UniProtKB-EC"/>
</dbReference>
<dbReference type="NCBIfam" id="NF006765">
    <property type="entry name" value="PRK09287.1"/>
    <property type="match status" value="1"/>
</dbReference>
<comment type="similarity">
    <text evidence="3 12">Belongs to the 6-phosphogluconate dehydrogenase family.</text>
</comment>
<dbReference type="Gene3D" id="1.10.1040.10">
    <property type="entry name" value="N-(1-d-carboxylethyl)-l-norvaline Dehydrogenase, domain 2"/>
    <property type="match status" value="1"/>
</dbReference>
<dbReference type="GO" id="GO:0006098">
    <property type="term" value="P:pentose-phosphate shunt"/>
    <property type="evidence" value="ECO:0007669"/>
    <property type="project" value="UniProtKB-KW"/>
</dbReference>
<comment type="function">
    <text evidence="1">Catalyzes the oxidative decarboxylation of 6-phosphogluconate to ribulose 5-phosphate and CO(2), with concomitant reduction of NADP to NADPH.</text>
</comment>
<dbReference type="SMART" id="SM01350">
    <property type="entry name" value="6PGD"/>
    <property type="match status" value="1"/>
</dbReference>
<dbReference type="PIRSF" id="PIRSF000109">
    <property type="entry name" value="6PGD"/>
    <property type="match status" value="1"/>
</dbReference>
<evidence type="ECO:0000256" key="8">
    <source>
        <dbReference type="ARBA" id="ARBA00023002"/>
    </source>
</evidence>
<evidence type="ECO:0000256" key="11">
    <source>
        <dbReference type="ARBA" id="ARBA00048640"/>
    </source>
</evidence>
<reference evidence="14" key="1">
    <citation type="submission" date="2023-03" db="EMBL/GenBank/DDBJ databases">
        <title>Massive genome expansion in bonnet fungi (Mycena s.s.) driven by repeated elements and novel gene families across ecological guilds.</title>
        <authorList>
            <consortium name="Lawrence Berkeley National Laboratory"/>
            <person name="Harder C.B."/>
            <person name="Miyauchi S."/>
            <person name="Viragh M."/>
            <person name="Kuo A."/>
            <person name="Thoen E."/>
            <person name="Andreopoulos B."/>
            <person name="Lu D."/>
            <person name="Skrede I."/>
            <person name="Drula E."/>
            <person name="Henrissat B."/>
            <person name="Morin E."/>
            <person name="Kohler A."/>
            <person name="Barry K."/>
            <person name="LaButti K."/>
            <person name="Morin E."/>
            <person name="Salamov A."/>
            <person name="Lipzen A."/>
            <person name="Mereny Z."/>
            <person name="Hegedus B."/>
            <person name="Baldrian P."/>
            <person name="Stursova M."/>
            <person name="Weitz H."/>
            <person name="Taylor A."/>
            <person name="Grigoriev I.V."/>
            <person name="Nagy L.G."/>
            <person name="Martin F."/>
            <person name="Kauserud H."/>
        </authorList>
    </citation>
    <scope>NUCLEOTIDE SEQUENCE</scope>
    <source>
        <strain evidence="14">CBHHK002</strain>
    </source>
</reference>
<evidence type="ECO:0000256" key="3">
    <source>
        <dbReference type="ARBA" id="ARBA00008419"/>
    </source>
</evidence>
<dbReference type="AlphaFoldDB" id="A0AAD6ZAV0"/>
<dbReference type="PANTHER" id="PTHR11811">
    <property type="entry name" value="6-PHOSPHOGLUCONATE DEHYDROGENASE"/>
    <property type="match status" value="1"/>
</dbReference>
<accession>A0AAD6ZAV0</accession>
<sequence length="455" mass="50242">MSTDLADVGFIGLSSQSKDLILNMNDKGFSVAVYSRNWARAEDFLATEAQGTNIRAITSLSEFVSQLKTPRKIFLKVMVGHAVDHFILQIREYLDPSDILIDLANSNYLDTARRTRELEERGLYFVGCGVGGGLEAARTGPCLSPGGSPYAWPAVQAILQSMAAQVDGRPCCDWIAGGGAGHFVKTMQTGILHSNMQLLAEAYEMLRRVLGLTEDEIAEIFATWNRGLLESALLNLTVDILKFKDDDGEAMVTKIMDRAGTKGAAKWAAVEALEHDVCFPITTQAVFCRYLSWLKEDRVRASRIFGDPPMETFSGDKQAFVNDLEQAVYASQVMLYCQTFGVMAAVPKNQWTFNFQTIAHIWRGCLIAGDILIHIGEAYKRTPQLEALIHHNFFRQAIERAQPGWRRSVSEAVIRGVSVQCLSAALAYLDGYRSAVLPANLVQALDTCAQRGRVA</sequence>
<evidence type="ECO:0000256" key="6">
    <source>
        <dbReference type="ARBA" id="ARBA00018193"/>
    </source>
</evidence>
<dbReference type="InterPro" id="IPR036291">
    <property type="entry name" value="NAD(P)-bd_dom_sf"/>
</dbReference>